<protein>
    <submittedName>
        <fullName evidence="3">Uncharacterized protein</fullName>
    </submittedName>
</protein>
<evidence type="ECO:0000256" key="1">
    <source>
        <dbReference type="SAM" id="MobiDB-lite"/>
    </source>
</evidence>
<dbReference type="EMBL" id="JACBZO010000001">
    <property type="protein sequence ID" value="NYI40295.1"/>
    <property type="molecule type" value="Genomic_DNA"/>
</dbReference>
<reference evidence="3 4" key="1">
    <citation type="submission" date="2020-07" db="EMBL/GenBank/DDBJ databases">
        <title>Sequencing the genomes of 1000 actinobacteria strains.</title>
        <authorList>
            <person name="Klenk H.-P."/>
        </authorList>
    </citation>
    <scope>NUCLEOTIDE SEQUENCE [LARGE SCALE GENOMIC DNA]</scope>
    <source>
        <strain evidence="3 4">DSM 19970</strain>
    </source>
</reference>
<feature type="region of interest" description="Disordered" evidence="1">
    <location>
        <begin position="315"/>
        <end position="335"/>
    </location>
</feature>
<name>A0A7Y9Z8Q9_9MICO</name>
<dbReference type="Proteomes" id="UP000547973">
    <property type="component" value="Unassembled WGS sequence"/>
</dbReference>
<dbReference type="RefSeq" id="WP_062074726.1">
    <property type="nucleotide sequence ID" value="NZ_BBRC01000004.1"/>
</dbReference>
<keyword evidence="2" id="KW-0812">Transmembrane</keyword>
<evidence type="ECO:0000313" key="4">
    <source>
        <dbReference type="Proteomes" id="UP000547973"/>
    </source>
</evidence>
<sequence>MDLHEELERRARAASASAAERLGAASAGDTLVALVGRRRRRRATVVTGVSAACVAALVVAALYVGPWSPSAVAPAGPPATATTVIDASTPLNTTPSWLPPDAGQAPLACGEPYAVPSGATRQVDGASQLPVTITASAALAGGTDGVFTAAAHPLTWNVQVASAESLADLYLVTYGVVESNGIVVGSATLGVQPLVASGVVPTREAPTPGLCAGQAGWHDSPDGDYTFHLWVQLVDANFTAVATVVDPVAPTTLKMKEIGKYWGDVLAIDGLPNVEAVPIKCGDPSPVEGRTWEADGMVSASLPAGAAVPLETSSLSTRPLDASPDSASAPRPSGTDASDGIWQYVEVKLSSNLLPGTFPVAQGFAVANGVVVAVGTVESGPQALDYNQPLREMDPMEPCGVTDPATTQVYVLELALDYKYSTPQGAAVIKVG</sequence>
<evidence type="ECO:0000313" key="3">
    <source>
        <dbReference type="EMBL" id="NYI40295.1"/>
    </source>
</evidence>
<proteinExistence type="predicted"/>
<keyword evidence="4" id="KW-1185">Reference proteome</keyword>
<accession>A0A7Y9Z8Q9</accession>
<evidence type="ECO:0000256" key="2">
    <source>
        <dbReference type="SAM" id="Phobius"/>
    </source>
</evidence>
<comment type="caution">
    <text evidence="3">The sequence shown here is derived from an EMBL/GenBank/DDBJ whole genome shotgun (WGS) entry which is preliminary data.</text>
</comment>
<dbReference type="AlphaFoldDB" id="A0A7Y9Z8Q9"/>
<gene>
    <name evidence="3" type="ORF">BKA03_000414</name>
</gene>
<keyword evidence="2" id="KW-1133">Transmembrane helix</keyword>
<feature type="transmembrane region" description="Helical" evidence="2">
    <location>
        <begin position="43"/>
        <end position="64"/>
    </location>
</feature>
<keyword evidence="2" id="KW-0472">Membrane</keyword>
<feature type="compositionally biased region" description="Low complexity" evidence="1">
    <location>
        <begin position="318"/>
        <end position="333"/>
    </location>
</feature>
<organism evidence="3 4">
    <name type="scientific">Demequina lutea</name>
    <dbReference type="NCBI Taxonomy" id="431489"/>
    <lineage>
        <taxon>Bacteria</taxon>
        <taxon>Bacillati</taxon>
        <taxon>Actinomycetota</taxon>
        <taxon>Actinomycetes</taxon>
        <taxon>Micrococcales</taxon>
        <taxon>Demequinaceae</taxon>
        <taxon>Demequina</taxon>
    </lineage>
</organism>